<keyword evidence="2" id="KW-1185">Reference proteome</keyword>
<organism evidence="1 2">
    <name type="scientific">Actinoplanes ianthinogenes</name>
    <dbReference type="NCBI Taxonomy" id="122358"/>
    <lineage>
        <taxon>Bacteria</taxon>
        <taxon>Bacillati</taxon>
        <taxon>Actinomycetota</taxon>
        <taxon>Actinomycetes</taxon>
        <taxon>Micromonosporales</taxon>
        <taxon>Micromonosporaceae</taxon>
        <taxon>Actinoplanes</taxon>
    </lineage>
</organism>
<gene>
    <name evidence="1" type="ORF">Aiant_05320</name>
</gene>
<reference evidence="1 2" key="1">
    <citation type="submission" date="2020-08" db="EMBL/GenBank/DDBJ databases">
        <title>Whole genome shotgun sequence of Actinoplanes ianthinogenes NBRC 13996.</title>
        <authorList>
            <person name="Komaki H."/>
            <person name="Tamura T."/>
        </authorList>
    </citation>
    <scope>NUCLEOTIDE SEQUENCE [LARGE SCALE GENOMIC DNA]</scope>
    <source>
        <strain evidence="1 2">NBRC 13996</strain>
    </source>
</reference>
<evidence type="ECO:0000313" key="1">
    <source>
        <dbReference type="EMBL" id="BCJ39875.1"/>
    </source>
</evidence>
<accession>A0ABM7LKW9</accession>
<sequence length="98" mass="9717">MGGVVSAVRGVSARRGPWCLRCRDAVVSEMPVGGEVRGVRRGVGGRGVCGARGWGRAWAGGAEWTVVSAVPVGAGVPAVAARTACGGLDGNVRDTAAS</sequence>
<name>A0ABM7LKW9_9ACTN</name>
<proteinExistence type="predicted"/>
<dbReference type="EMBL" id="AP023356">
    <property type="protein sequence ID" value="BCJ39875.1"/>
    <property type="molecule type" value="Genomic_DNA"/>
</dbReference>
<protein>
    <submittedName>
        <fullName evidence="1">Uncharacterized protein</fullName>
    </submittedName>
</protein>
<evidence type="ECO:0000313" key="2">
    <source>
        <dbReference type="Proteomes" id="UP000676967"/>
    </source>
</evidence>
<dbReference type="Proteomes" id="UP000676967">
    <property type="component" value="Chromosome"/>
</dbReference>